<dbReference type="EMBL" id="VIBQ01000017">
    <property type="protein sequence ID" value="KAB8360839.1"/>
    <property type="molecule type" value="Genomic_DNA"/>
</dbReference>
<keyword evidence="3" id="KW-1185">Reference proteome</keyword>
<feature type="compositionally biased region" description="Basic and acidic residues" evidence="1">
    <location>
        <begin position="271"/>
        <end position="295"/>
    </location>
</feature>
<sequence length="313" mass="33668">MNQSQAAPAPSRRSPSNSSGVPVRKNSDASSLARSTSSRSGGDPSSYVALMRKQKATVWSDRAQHEDPRMRAAMAQAKMRAHMEVSGLHNGRLSTSGTSSLTGGVRSKIRHHGAVKAQQYAPTTHPAHGVPMRLSAREVDESDSEDERSQHYHQRSGSGRSSFGSAGRSQSMYGLQQPTMTSRSSSSNTPPQTDAPPAPQQQQTTETRNRADTRGSMWSEGAEPTPVPGRLTGADYFSQAPSGSTGEQTASSSNSEREEASFGGVGQLPLRQRDPQEQKLDLAELRRRGSVDERSMTMSGPRLFVANPDSDSD</sequence>
<dbReference type="Proteomes" id="UP000327013">
    <property type="component" value="Unassembled WGS sequence"/>
</dbReference>
<organism evidence="2 3">
    <name type="scientific">Carpinus fangiana</name>
    <dbReference type="NCBI Taxonomy" id="176857"/>
    <lineage>
        <taxon>Eukaryota</taxon>
        <taxon>Viridiplantae</taxon>
        <taxon>Streptophyta</taxon>
        <taxon>Embryophyta</taxon>
        <taxon>Tracheophyta</taxon>
        <taxon>Spermatophyta</taxon>
        <taxon>Magnoliopsida</taxon>
        <taxon>eudicotyledons</taxon>
        <taxon>Gunneridae</taxon>
        <taxon>Pentapetalae</taxon>
        <taxon>rosids</taxon>
        <taxon>fabids</taxon>
        <taxon>Fagales</taxon>
        <taxon>Betulaceae</taxon>
        <taxon>Carpinus</taxon>
    </lineage>
</organism>
<evidence type="ECO:0000313" key="2">
    <source>
        <dbReference type="EMBL" id="KAB8360839.1"/>
    </source>
</evidence>
<protein>
    <submittedName>
        <fullName evidence="2">Uncharacterized protein</fullName>
    </submittedName>
</protein>
<evidence type="ECO:0000256" key="1">
    <source>
        <dbReference type="SAM" id="MobiDB-lite"/>
    </source>
</evidence>
<feature type="compositionally biased region" description="Low complexity" evidence="1">
    <location>
        <begin position="93"/>
        <end position="104"/>
    </location>
</feature>
<name>A0A5N6KYD2_9ROSI</name>
<evidence type="ECO:0000313" key="3">
    <source>
        <dbReference type="Proteomes" id="UP000327013"/>
    </source>
</evidence>
<comment type="caution">
    <text evidence="2">The sequence shown here is derived from an EMBL/GenBank/DDBJ whole genome shotgun (WGS) entry which is preliminary data.</text>
</comment>
<feature type="region of interest" description="Disordered" evidence="1">
    <location>
        <begin position="77"/>
        <end position="313"/>
    </location>
</feature>
<accession>A0A5N6KYD2</accession>
<feature type="compositionally biased region" description="Low complexity" evidence="1">
    <location>
        <begin position="1"/>
        <end position="19"/>
    </location>
</feature>
<feature type="compositionally biased region" description="Low complexity" evidence="1">
    <location>
        <begin position="155"/>
        <end position="171"/>
    </location>
</feature>
<dbReference type="OrthoDB" id="5385072at2759"/>
<feature type="compositionally biased region" description="Low complexity" evidence="1">
    <location>
        <begin position="28"/>
        <end position="46"/>
    </location>
</feature>
<feature type="region of interest" description="Disordered" evidence="1">
    <location>
        <begin position="1"/>
        <end position="48"/>
    </location>
</feature>
<proteinExistence type="predicted"/>
<dbReference type="AlphaFoldDB" id="A0A5N6KYD2"/>
<feature type="compositionally biased region" description="Polar residues" evidence="1">
    <location>
        <begin position="239"/>
        <end position="249"/>
    </location>
</feature>
<gene>
    <name evidence="2" type="ORF">FH972_024573</name>
</gene>
<feature type="compositionally biased region" description="Polar residues" evidence="1">
    <location>
        <begin position="172"/>
        <end position="188"/>
    </location>
</feature>
<reference evidence="2 3" key="1">
    <citation type="submission" date="2019-06" db="EMBL/GenBank/DDBJ databases">
        <title>A chromosomal-level reference genome of Carpinus fangiana (Coryloideae, Betulaceae).</title>
        <authorList>
            <person name="Yang X."/>
            <person name="Wang Z."/>
            <person name="Zhang L."/>
            <person name="Hao G."/>
            <person name="Liu J."/>
            <person name="Yang Y."/>
        </authorList>
    </citation>
    <scope>NUCLEOTIDE SEQUENCE [LARGE SCALE GENOMIC DNA]</scope>
    <source>
        <strain evidence="2">Cfa_2016G</strain>
        <tissue evidence="2">Leaf</tissue>
    </source>
</reference>